<feature type="domain" description="GtrA/DPMS transmembrane" evidence="7">
    <location>
        <begin position="17"/>
        <end position="136"/>
    </location>
</feature>
<evidence type="ECO:0000256" key="4">
    <source>
        <dbReference type="ARBA" id="ARBA00022989"/>
    </source>
</evidence>
<dbReference type="EMBL" id="JBHUIK010000017">
    <property type="protein sequence ID" value="MFD2217161.1"/>
    <property type="molecule type" value="Genomic_DNA"/>
</dbReference>
<dbReference type="InterPro" id="IPR007267">
    <property type="entry name" value="GtrA_DPMS_TM"/>
</dbReference>
<evidence type="ECO:0000256" key="6">
    <source>
        <dbReference type="SAM" id="Phobius"/>
    </source>
</evidence>
<feature type="transmembrane region" description="Helical" evidence="6">
    <location>
        <begin position="78"/>
        <end position="97"/>
    </location>
</feature>
<dbReference type="Pfam" id="PF04138">
    <property type="entry name" value="GtrA_DPMS_TM"/>
    <property type="match status" value="1"/>
</dbReference>
<sequence length="139" mass="15805">MLQTIKNYYNKSNTIIRFIGVGIINTIIGISSIFLLLNVFGFSYWISTFIGNGIGAIISYILNRNFTFNSNVSNKKGIVLFLFVIVVSYYVSYNIGYSLINKNVLSTNLYGEELSILLAAFIYTVLNYLGQRYLTFKQI</sequence>
<reference evidence="9" key="1">
    <citation type="journal article" date="2019" name="Int. J. Syst. Evol. Microbiol.">
        <title>The Global Catalogue of Microorganisms (GCM) 10K type strain sequencing project: providing services to taxonomists for standard genome sequencing and annotation.</title>
        <authorList>
            <consortium name="The Broad Institute Genomics Platform"/>
            <consortium name="The Broad Institute Genome Sequencing Center for Infectious Disease"/>
            <person name="Wu L."/>
            <person name="Ma J."/>
        </authorList>
    </citation>
    <scope>NUCLEOTIDE SEQUENCE [LARGE SCALE GENOMIC DNA]</scope>
    <source>
        <strain evidence="9">CGMCC 1.15474</strain>
    </source>
</reference>
<dbReference type="PANTHER" id="PTHR38459">
    <property type="entry name" value="PROPHAGE BACTOPRENOL-LINKED GLUCOSE TRANSLOCASE HOMOLOG"/>
    <property type="match status" value="1"/>
</dbReference>
<comment type="subcellular location">
    <subcellularLocation>
        <location evidence="1">Membrane</location>
        <topology evidence="1">Multi-pass membrane protein</topology>
    </subcellularLocation>
</comment>
<keyword evidence="9" id="KW-1185">Reference proteome</keyword>
<keyword evidence="4 6" id="KW-1133">Transmembrane helix</keyword>
<keyword evidence="3 6" id="KW-0812">Transmembrane</keyword>
<evidence type="ECO:0000256" key="5">
    <source>
        <dbReference type="ARBA" id="ARBA00023136"/>
    </source>
</evidence>
<feature type="transmembrane region" description="Helical" evidence="6">
    <location>
        <begin position="109"/>
        <end position="129"/>
    </location>
</feature>
<organism evidence="8 9">
    <name type="scientific">Metabacillus endolithicus</name>
    <dbReference type="NCBI Taxonomy" id="1535204"/>
    <lineage>
        <taxon>Bacteria</taxon>
        <taxon>Bacillati</taxon>
        <taxon>Bacillota</taxon>
        <taxon>Bacilli</taxon>
        <taxon>Bacillales</taxon>
        <taxon>Bacillaceae</taxon>
        <taxon>Metabacillus</taxon>
    </lineage>
</organism>
<name>A0ABW5C7T1_9BACI</name>
<keyword evidence="5 6" id="KW-0472">Membrane</keyword>
<comment type="similarity">
    <text evidence="2">Belongs to the GtrA family.</text>
</comment>
<dbReference type="PANTHER" id="PTHR38459:SF1">
    <property type="entry name" value="PROPHAGE BACTOPRENOL-LINKED GLUCOSE TRANSLOCASE HOMOLOG"/>
    <property type="match status" value="1"/>
</dbReference>
<feature type="transmembrane region" description="Helical" evidence="6">
    <location>
        <begin position="42"/>
        <end position="62"/>
    </location>
</feature>
<gene>
    <name evidence="8" type="ORF">ACFSKK_26445</name>
</gene>
<proteinExistence type="inferred from homology"/>
<dbReference type="InterPro" id="IPR051401">
    <property type="entry name" value="GtrA_CellWall_Glycosyl"/>
</dbReference>
<evidence type="ECO:0000313" key="8">
    <source>
        <dbReference type="EMBL" id="MFD2217161.1"/>
    </source>
</evidence>
<evidence type="ECO:0000259" key="7">
    <source>
        <dbReference type="Pfam" id="PF04138"/>
    </source>
</evidence>
<evidence type="ECO:0000256" key="2">
    <source>
        <dbReference type="ARBA" id="ARBA00009399"/>
    </source>
</evidence>
<dbReference type="RefSeq" id="WP_247339221.1">
    <property type="nucleotide sequence ID" value="NZ_CP095550.1"/>
</dbReference>
<accession>A0ABW5C7T1</accession>
<evidence type="ECO:0000256" key="1">
    <source>
        <dbReference type="ARBA" id="ARBA00004141"/>
    </source>
</evidence>
<evidence type="ECO:0000256" key="3">
    <source>
        <dbReference type="ARBA" id="ARBA00022692"/>
    </source>
</evidence>
<dbReference type="Proteomes" id="UP001597318">
    <property type="component" value="Unassembled WGS sequence"/>
</dbReference>
<feature type="transmembrane region" description="Helical" evidence="6">
    <location>
        <begin position="15"/>
        <end position="36"/>
    </location>
</feature>
<comment type="caution">
    <text evidence="8">The sequence shown here is derived from an EMBL/GenBank/DDBJ whole genome shotgun (WGS) entry which is preliminary data.</text>
</comment>
<evidence type="ECO:0000313" key="9">
    <source>
        <dbReference type="Proteomes" id="UP001597318"/>
    </source>
</evidence>
<protein>
    <submittedName>
        <fullName evidence="8">GtrA family protein</fullName>
    </submittedName>
</protein>